<reference evidence="2 3" key="1">
    <citation type="journal article" date="2017" name="Syst. Appl. Microbiol.">
        <title>Pseudomonas caspiana sp. nov., a citrus pathogen in the Pseudomonas syringae phylogenetic group.</title>
        <authorList>
            <person name="Busquets A."/>
            <person name="Gomila M."/>
            <person name="Beiki F."/>
            <person name="Mulet M."/>
            <person name="Rahimian H."/>
            <person name="Garcia-Valdes E."/>
            <person name="Lalucat J."/>
        </authorList>
    </citation>
    <scope>NUCLEOTIDE SEQUENCE [LARGE SCALE GENOMIC DNA]</scope>
    <source>
        <strain evidence="2 3">FBF102</strain>
    </source>
</reference>
<keyword evidence="1" id="KW-0732">Signal</keyword>
<organism evidence="2 3">
    <name type="scientific">Pseudomonas caspiana</name>
    <dbReference type="NCBI Taxonomy" id="1451454"/>
    <lineage>
        <taxon>Bacteria</taxon>
        <taxon>Pseudomonadati</taxon>
        <taxon>Pseudomonadota</taxon>
        <taxon>Gammaproteobacteria</taxon>
        <taxon>Pseudomonadales</taxon>
        <taxon>Pseudomonadaceae</taxon>
        <taxon>Pseudomonas</taxon>
    </lineage>
</organism>
<proteinExistence type="predicted"/>
<dbReference type="PROSITE" id="PS51257">
    <property type="entry name" value="PROKAR_LIPOPROTEIN"/>
    <property type="match status" value="1"/>
</dbReference>
<dbReference type="OrthoDB" id="6766953at2"/>
<evidence type="ECO:0000256" key="1">
    <source>
        <dbReference type="SAM" id="SignalP"/>
    </source>
</evidence>
<sequence length="553" mass="60152">MIKPWMVIGAALALLACSSGQMSTGDAPPPAQIPVSDQQLVDRLNERYQSTVESCAEGTPAYYCSGVILRTTTYSAAYPFWTHSPPATALGSVTFSYIRKDIGSNGIDLASGFIFSDQNTSLAHGKAPTVRCIYPFIAGTQIAGRPGFGCGFAPAGALQDTDVSTCATLATPAVTAALWLENFRRFGSDVFRQCSLSSVVASQFKASLEAHNGVDAAHTATRNELLIGTWREETPEQLPIEAFFYNASTGGILNAQSLRHAYYLKTSQRVPIVRVSFSAADNNIFTWNSADQVDGWEVADRLNARYNDLSYECAGQAAYYCNGVLARMVGYGAGFHSWNPNPNGVADVSFSYLRKDLKFNHAVHVGYAEQGYIFKEASRYGRDGIYPLAVLCSFAYDGFTVERFDEGCGSNSNYPGSGFCAVQGITTLAAWKDHFFSYPLDASRYRHQCGFKTDPASFALSLAARENPQAEVAGYAHNEVLIDRWPQDIPAQLPIEAFIYVYDQSRAAPGLAGARYIQKDYYTESGKTAPVISVAFKTGGDNIFSYHPSDQGL</sequence>
<protein>
    <recommendedName>
        <fullName evidence="4">Halovibrin HvnA</fullName>
    </recommendedName>
</protein>
<dbReference type="RefSeq" id="WP_087271326.1">
    <property type="nucleotide sequence ID" value="NZ_JBJGBV010000012.1"/>
</dbReference>
<name>A0A1Y3NXI9_9PSED</name>
<dbReference type="AlphaFoldDB" id="A0A1Y3NXI9"/>
<dbReference type="Proteomes" id="UP000195440">
    <property type="component" value="Unassembled WGS sequence"/>
</dbReference>
<feature type="chain" id="PRO_5013119216" description="Halovibrin HvnA" evidence="1">
    <location>
        <begin position="23"/>
        <end position="553"/>
    </location>
</feature>
<accession>A0A1Y3NXI9</accession>
<evidence type="ECO:0000313" key="3">
    <source>
        <dbReference type="Proteomes" id="UP000195440"/>
    </source>
</evidence>
<keyword evidence="3" id="KW-1185">Reference proteome</keyword>
<evidence type="ECO:0008006" key="4">
    <source>
        <dbReference type="Google" id="ProtNLM"/>
    </source>
</evidence>
<evidence type="ECO:0000313" key="2">
    <source>
        <dbReference type="EMBL" id="OUM72287.1"/>
    </source>
</evidence>
<feature type="signal peptide" evidence="1">
    <location>
        <begin position="1"/>
        <end position="22"/>
    </location>
</feature>
<gene>
    <name evidence="2" type="ORF">AUC60_19265</name>
</gene>
<comment type="caution">
    <text evidence="2">The sequence shown here is derived from an EMBL/GenBank/DDBJ whole genome shotgun (WGS) entry which is preliminary data.</text>
</comment>
<dbReference type="EMBL" id="LOHF01000018">
    <property type="protein sequence ID" value="OUM72287.1"/>
    <property type="molecule type" value="Genomic_DNA"/>
</dbReference>